<dbReference type="EMBL" id="JBHSED010000019">
    <property type="protein sequence ID" value="MFC4304153.1"/>
    <property type="molecule type" value="Genomic_DNA"/>
</dbReference>
<dbReference type="InterPro" id="IPR036271">
    <property type="entry name" value="Tet_transcr_reg_TetR-rel_C_sf"/>
</dbReference>
<proteinExistence type="predicted"/>
<dbReference type="SUPFAM" id="SSF48498">
    <property type="entry name" value="Tetracyclin repressor-like, C-terminal domain"/>
    <property type="match status" value="1"/>
</dbReference>
<sequence>MNKRLYDAAQTRKKLIDSAMALFAQKGYAATSIDDICAHSYCSKGSLYYHFHSKEQLFLELAEQAFKESWNVWNELSAPIPSVRDKLYAYADYFVDHHNKPLNKAGEEFIAKVGPQSEIGMKFFAIVMGVVDDFEKLVAEGIASGEFKNENSKELAFMILSYYSGLSDSRSFLDREGMKSLFRKATTLLLEGISLTSPT</sequence>
<dbReference type="Pfam" id="PF08360">
    <property type="entry name" value="TetR_C_5"/>
    <property type="match status" value="1"/>
</dbReference>
<dbReference type="PROSITE" id="PS50977">
    <property type="entry name" value="HTH_TETR_2"/>
    <property type="match status" value="1"/>
</dbReference>
<name>A0ABV8S998_9BACL</name>
<evidence type="ECO:0000256" key="1">
    <source>
        <dbReference type="ARBA" id="ARBA00023015"/>
    </source>
</evidence>
<feature type="DNA-binding region" description="H-T-H motif" evidence="4">
    <location>
        <begin position="32"/>
        <end position="51"/>
    </location>
</feature>
<keyword evidence="2 4" id="KW-0238">DNA-binding</keyword>
<dbReference type="SUPFAM" id="SSF46689">
    <property type="entry name" value="Homeodomain-like"/>
    <property type="match status" value="1"/>
</dbReference>
<evidence type="ECO:0000256" key="2">
    <source>
        <dbReference type="ARBA" id="ARBA00023125"/>
    </source>
</evidence>
<dbReference type="Gene3D" id="1.10.10.60">
    <property type="entry name" value="Homeodomain-like"/>
    <property type="match status" value="1"/>
</dbReference>
<dbReference type="PANTHER" id="PTHR47506">
    <property type="entry name" value="TRANSCRIPTIONAL REGULATORY PROTEIN"/>
    <property type="match status" value="1"/>
</dbReference>
<dbReference type="InterPro" id="IPR001647">
    <property type="entry name" value="HTH_TetR"/>
</dbReference>
<evidence type="ECO:0000313" key="7">
    <source>
        <dbReference type="Proteomes" id="UP001595755"/>
    </source>
</evidence>
<dbReference type="Pfam" id="PF00440">
    <property type="entry name" value="TetR_N"/>
    <property type="match status" value="1"/>
</dbReference>
<dbReference type="InterPro" id="IPR009057">
    <property type="entry name" value="Homeodomain-like_sf"/>
</dbReference>
<accession>A0ABV8S998</accession>
<feature type="domain" description="HTH tetR-type" evidence="5">
    <location>
        <begin position="9"/>
        <end position="69"/>
    </location>
</feature>
<dbReference type="Proteomes" id="UP001595755">
    <property type="component" value="Unassembled WGS sequence"/>
</dbReference>
<dbReference type="RefSeq" id="WP_204604982.1">
    <property type="nucleotide sequence ID" value="NZ_JBHSED010000019.1"/>
</dbReference>
<evidence type="ECO:0000256" key="3">
    <source>
        <dbReference type="ARBA" id="ARBA00023163"/>
    </source>
</evidence>
<keyword evidence="3" id="KW-0804">Transcription</keyword>
<evidence type="ECO:0000313" key="6">
    <source>
        <dbReference type="EMBL" id="MFC4304153.1"/>
    </source>
</evidence>
<organism evidence="6 7">
    <name type="scientific">Cohnella boryungensis</name>
    <dbReference type="NCBI Taxonomy" id="768479"/>
    <lineage>
        <taxon>Bacteria</taxon>
        <taxon>Bacillati</taxon>
        <taxon>Bacillota</taxon>
        <taxon>Bacilli</taxon>
        <taxon>Bacillales</taxon>
        <taxon>Paenibacillaceae</taxon>
        <taxon>Cohnella</taxon>
    </lineage>
</organism>
<gene>
    <name evidence="6" type="ORF">ACFO1S_12005</name>
</gene>
<protein>
    <submittedName>
        <fullName evidence="6">TetR/AcrR family transcriptional regulator</fullName>
    </submittedName>
</protein>
<comment type="caution">
    <text evidence="6">The sequence shown here is derived from an EMBL/GenBank/DDBJ whole genome shotgun (WGS) entry which is preliminary data.</text>
</comment>
<keyword evidence="7" id="KW-1185">Reference proteome</keyword>
<dbReference type="PRINTS" id="PR00455">
    <property type="entry name" value="HTHTETR"/>
</dbReference>
<dbReference type="PANTHER" id="PTHR47506:SF6">
    <property type="entry name" value="HTH-TYPE TRANSCRIPTIONAL REPRESSOR NEMR"/>
    <property type="match status" value="1"/>
</dbReference>
<dbReference type="Gene3D" id="1.10.357.10">
    <property type="entry name" value="Tetracycline Repressor, domain 2"/>
    <property type="match status" value="1"/>
</dbReference>
<reference evidence="7" key="1">
    <citation type="journal article" date="2019" name="Int. J. Syst. Evol. Microbiol.">
        <title>The Global Catalogue of Microorganisms (GCM) 10K type strain sequencing project: providing services to taxonomists for standard genome sequencing and annotation.</title>
        <authorList>
            <consortium name="The Broad Institute Genomics Platform"/>
            <consortium name="The Broad Institute Genome Sequencing Center for Infectious Disease"/>
            <person name="Wu L."/>
            <person name="Ma J."/>
        </authorList>
    </citation>
    <scope>NUCLEOTIDE SEQUENCE [LARGE SCALE GENOMIC DNA]</scope>
    <source>
        <strain evidence="7">CGMCC 4.1641</strain>
    </source>
</reference>
<keyword evidence="1" id="KW-0805">Transcription regulation</keyword>
<evidence type="ECO:0000259" key="5">
    <source>
        <dbReference type="PROSITE" id="PS50977"/>
    </source>
</evidence>
<evidence type="ECO:0000256" key="4">
    <source>
        <dbReference type="PROSITE-ProRule" id="PRU00335"/>
    </source>
</evidence>
<dbReference type="InterPro" id="IPR013571">
    <property type="entry name" value="Tscrpt_reg_QacR_C"/>
</dbReference>